<dbReference type="AlphaFoldDB" id="X1QKS6"/>
<comment type="caution">
    <text evidence="1">The sequence shown here is derived from an EMBL/GenBank/DDBJ whole genome shotgun (WGS) entry which is preliminary data.</text>
</comment>
<accession>X1QKS6</accession>
<protein>
    <submittedName>
        <fullName evidence="1">Uncharacterized protein</fullName>
    </submittedName>
</protein>
<dbReference type="EMBL" id="BARV01044070">
    <property type="protein sequence ID" value="GAI68853.1"/>
    <property type="molecule type" value="Genomic_DNA"/>
</dbReference>
<evidence type="ECO:0000313" key="1">
    <source>
        <dbReference type="EMBL" id="GAI68853.1"/>
    </source>
</evidence>
<name>X1QKS6_9ZZZZ</name>
<reference evidence="1" key="1">
    <citation type="journal article" date="2014" name="Front. Microbiol.">
        <title>High frequency of phylogenetically diverse reductive dehalogenase-homologous genes in deep subseafloor sedimentary metagenomes.</title>
        <authorList>
            <person name="Kawai M."/>
            <person name="Futagami T."/>
            <person name="Toyoda A."/>
            <person name="Takaki Y."/>
            <person name="Nishi S."/>
            <person name="Hori S."/>
            <person name="Arai W."/>
            <person name="Tsubouchi T."/>
            <person name="Morono Y."/>
            <person name="Uchiyama I."/>
            <person name="Ito T."/>
            <person name="Fujiyama A."/>
            <person name="Inagaki F."/>
            <person name="Takami H."/>
        </authorList>
    </citation>
    <scope>NUCLEOTIDE SEQUENCE</scope>
    <source>
        <strain evidence="1">Expedition CK06-06</strain>
    </source>
</reference>
<proteinExistence type="predicted"/>
<sequence length="43" mass="4984">MKRKQGIENKSVKVLLIDNNSEDVCIIRKVLSKVRDVLSDKRD</sequence>
<organism evidence="1">
    <name type="scientific">marine sediment metagenome</name>
    <dbReference type="NCBI Taxonomy" id="412755"/>
    <lineage>
        <taxon>unclassified sequences</taxon>
        <taxon>metagenomes</taxon>
        <taxon>ecological metagenomes</taxon>
    </lineage>
</organism>
<gene>
    <name evidence="1" type="ORF">S06H3_65445</name>
</gene>